<keyword evidence="3" id="KW-1185">Reference proteome</keyword>
<evidence type="ECO:0000313" key="3">
    <source>
        <dbReference type="Proteomes" id="UP000243799"/>
    </source>
</evidence>
<dbReference type="GO" id="GO:0043190">
    <property type="term" value="C:ATP-binding cassette (ABC) transporter complex"/>
    <property type="evidence" value="ECO:0007669"/>
    <property type="project" value="InterPro"/>
</dbReference>
<proteinExistence type="predicted"/>
<dbReference type="Pfam" id="PF02405">
    <property type="entry name" value="MlaE"/>
    <property type="match status" value="1"/>
</dbReference>
<feature type="transmembrane region" description="Helical" evidence="1">
    <location>
        <begin position="118"/>
        <end position="141"/>
    </location>
</feature>
<gene>
    <name evidence="2" type="ORF">SAMN05216266_109227</name>
</gene>
<dbReference type="RefSeq" id="WP_091674210.1">
    <property type="nucleotide sequence ID" value="NZ_FOKG01000009.1"/>
</dbReference>
<sequence length="285" mass="30278">MSTPVGEQRVSDRALEIIARPGAGLEGFGAQLSFYIRALAWTPRTLRRYGREYLRLLTEVSFGTGALAVIGGTLGVMIGMTLFTGLIVGLQGYSALNQLGTAALTGFISAYFNTREVAPLSAGLALSATVGCGFTAQLGAMRISEEIDALEVMGVPSMPYLVTTRVLAGVTAVIPLYAVGLLSSYLASRQITIWFYGQSAGTYDHYFNLFLPAEDVLWSFGKVIIFSVLVILSHCYYGYTARGGPAGVGIAVGRAVRTAIVLIAVLDFFLSLAIWGSSTTVRISG</sequence>
<protein>
    <submittedName>
        <fullName evidence="2">Phospholipid/cholesterol/gamma-HCH transport system permease protein</fullName>
    </submittedName>
</protein>
<keyword evidence="1" id="KW-0472">Membrane</keyword>
<organism evidence="2 3">
    <name type="scientific">Amycolatopsis marina</name>
    <dbReference type="NCBI Taxonomy" id="490629"/>
    <lineage>
        <taxon>Bacteria</taxon>
        <taxon>Bacillati</taxon>
        <taxon>Actinomycetota</taxon>
        <taxon>Actinomycetes</taxon>
        <taxon>Pseudonocardiales</taxon>
        <taxon>Pseudonocardiaceae</taxon>
        <taxon>Amycolatopsis</taxon>
    </lineage>
</organism>
<dbReference type="PANTHER" id="PTHR30188">
    <property type="entry name" value="ABC TRANSPORTER PERMEASE PROTEIN-RELATED"/>
    <property type="match status" value="1"/>
</dbReference>
<dbReference type="STRING" id="490629.SAMN05216266_109227"/>
<feature type="transmembrane region" description="Helical" evidence="1">
    <location>
        <begin position="162"/>
        <end position="187"/>
    </location>
</feature>
<evidence type="ECO:0000256" key="1">
    <source>
        <dbReference type="SAM" id="Phobius"/>
    </source>
</evidence>
<dbReference type="EMBL" id="FOKG01000009">
    <property type="protein sequence ID" value="SFB38122.1"/>
    <property type="molecule type" value="Genomic_DNA"/>
</dbReference>
<accession>A0A1I1AKV7</accession>
<dbReference type="PANTHER" id="PTHR30188:SF13">
    <property type="entry name" value="CONSERVED HYPOTHETICAL INTEGRAL MEMBRANE PROTEIN YRBE3B"/>
    <property type="match status" value="1"/>
</dbReference>
<feature type="transmembrane region" description="Helical" evidence="1">
    <location>
        <begin position="258"/>
        <end position="276"/>
    </location>
</feature>
<dbReference type="AlphaFoldDB" id="A0A1I1AKV7"/>
<dbReference type="InterPro" id="IPR030802">
    <property type="entry name" value="Permease_MalE"/>
</dbReference>
<feature type="transmembrane region" description="Helical" evidence="1">
    <location>
        <begin position="95"/>
        <end position="112"/>
    </location>
</feature>
<dbReference type="OrthoDB" id="3745645at2"/>
<evidence type="ECO:0000313" key="2">
    <source>
        <dbReference type="EMBL" id="SFB38122.1"/>
    </source>
</evidence>
<name>A0A1I1AKV7_9PSEU</name>
<keyword evidence="1" id="KW-1133">Transmembrane helix</keyword>
<reference evidence="3" key="1">
    <citation type="submission" date="2016-10" db="EMBL/GenBank/DDBJ databases">
        <authorList>
            <person name="Varghese N."/>
            <person name="Submissions S."/>
        </authorList>
    </citation>
    <scope>NUCLEOTIDE SEQUENCE [LARGE SCALE GENOMIC DNA]</scope>
    <source>
        <strain evidence="3">CGMCC 4.3568</strain>
    </source>
</reference>
<feature type="transmembrane region" description="Helical" evidence="1">
    <location>
        <begin position="216"/>
        <end position="237"/>
    </location>
</feature>
<feature type="transmembrane region" description="Helical" evidence="1">
    <location>
        <begin position="66"/>
        <end position="88"/>
    </location>
</feature>
<dbReference type="GO" id="GO:0005548">
    <property type="term" value="F:phospholipid transporter activity"/>
    <property type="evidence" value="ECO:0007669"/>
    <property type="project" value="TreeGrafter"/>
</dbReference>
<keyword evidence="1" id="KW-0812">Transmembrane</keyword>
<dbReference type="Proteomes" id="UP000243799">
    <property type="component" value="Unassembled WGS sequence"/>
</dbReference>